<feature type="region of interest" description="Disordered" evidence="10">
    <location>
        <begin position="658"/>
        <end position="683"/>
    </location>
</feature>
<dbReference type="GO" id="GO:0098719">
    <property type="term" value="P:sodium ion import across plasma membrane"/>
    <property type="evidence" value="ECO:0007669"/>
    <property type="project" value="TreeGrafter"/>
</dbReference>
<evidence type="ECO:0000256" key="2">
    <source>
        <dbReference type="ARBA" id="ARBA00022448"/>
    </source>
</evidence>
<dbReference type="AlphaFoldDB" id="A0A914VXT0"/>
<keyword evidence="3 9" id="KW-0812">Transmembrane</keyword>
<feature type="compositionally biased region" description="Basic and acidic residues" evidence="10">
    <location>
        <begin position="664"/>
        <end position="683"/>
    </location>
</feature>
<evidence type="ECO:0000256" key="10">
    <source>
        <dbReference type="SAM" id="MobiDB-lite"/>
    </source>
</evidence>
<keyword evidence="2 9" id="KW-0813">Transport</keyword>
<dbReference type="InterPro" id="IPR018422">
    <property type="entry name" value="Cation/H_exchanger_CPA1"/>
</dbReference>
<comment type="similarity">
    <text evidence="9">Belongs to the monovalent cation:proton antiporter 1 (CPA1) transporter (TC 2.A.36) family.</text>
</comment>
<feature type="transmembrane region" description="Helical" evidence="11">
    <location>
        <begin position="328"/>
        <end position="350"/>
    </location>
</feature>
<feature type="transmembrane region" description="Helical" evidence="11">
    <location>
        <begin position="106"/>
        <end position="127"/>
    </location>
</feature>
<dbReference type="GO" id="GO:0005886">
    <property type="term" value="C:plasma membrane"/>
    <property type="evidence" value="ECO:0007669"/>
    <property type="project" value="TreeGrafter"/>
</dbReference>
<feature type="transmembrane region" description="Helical" evidence="11">
    <location>
        <begin position="362"/>
        <end position="386"/>
    </location>
</feature>
<dbReference type="Gene3D" id="6.10.140.1330">
    <property type="match status" value="1"/>
</dbReference>
<organism evidence="13 14">
    <name type="scientific">Plectus sambesii</name>
    <dbReference type="NCBI Taxonomy" id="2011161"/>
    <lineage>
        <taxon>Eukaryota</taxon>
        <taxon>Metazoa</taxon>
        <taxon>Ecdysozoa</taxon>
        <taxon>Nematoda</taxon>
        <taxon>Chromadorea</taxon>
        <taxon>Plectida</taxon>
        <taxon>Plectina</taxon>
        <taxon>Plectoidea</taxon>
        <taxon>Plectidae</taxon>
        <taxon>Plectus</taxon>
    </lineage>
</organism>
<evidence type="ECO:0000259" key="12">
    <source>
        <dbReference type="Pfam" id="PF00999"/>
    </source>
</evidence>
<keyword evidence="13" id="KW-1185">Reference proteome</keyword>
<dbReference type="Pfam" id="PF00999">
    <property type="entry name" value="Na_H_Exchanger"/>
    <property type="match status" value="1"/>
</dbReference>
<keyword evidence="6 9" id="KW-0406">Ion transport</keyword>
<evidence type="ECO:0000256" key="3">
    <source>
        <dbReference type="ARBA" id="ARBA00022692"/>
    </source>
</evidence>
<dbReference type="InterPro" id="IPR004709">
    <property type="entry name" value="NaH_exchanger"/>
</dbReference>
<feature type="transmembrane region" description="Helical" evidence="11">
    <location>
        <begin position="47"/>
        <end position="69"/>
    </location>
</feature>
<keyword evidence="7 11" id="KW-0472">Membrane</keyword>
<keyword evidence="4 11" id="KW-1133">Transmembrane helix</keyword>
<dbReference type="GO" id="GO:0015386">
    <property type="term" value="F:potassium:proton antiporter activity"/>
    <property type="evidence" value="ECO:0007669"/>
    <property type="project" value="TreeGrafter"/>
</dbReference>
<protein>
    <recommendedName>
        <fullName evidence="9">Sodium/hydrogen exchanger</fullName>
    </recommendedName>
</protein>
<dbReference type="WBParaSite" id="PSAMB.scaffold272size59799.g4008.t1">
    <property type="protein sequence ID" value="PSAMB.scaffold272size59799.g4008.t1"/>
    <property type="gene ID" value="PSAMB.scaffold272size59799.g4008"/>
</dbReference>
<dbReference type="NCBIfam" id="TIGR00840">
    <property type="entry name" value="b_cpa1"/>
    <property type="match status" value="1"/>
</dbReference>
<evidence type="ECO:0000256" key="4">
    <source>
        <dbReference type="ARBA" id="ARBA00022989"/>
    </source>
</evidence>
<name>A0A914VXT0_9BILA</name>
<evidence type="ECO:0000256" key="11">
    <source>
        <dbReference type="SAM" id="Phobius"/>
    </source>
</evidence>
<feature type="domain" description="Cation/H+ exchanger transmembrane" evidence="12">
    <location>
        <begin position="61"/>
        <end position="453"/>
    </location>
</feature>
<feature type="transmembrane region" description="Helical" evidence="11">
    <location>
        <begin position="139"/>
        <end position="162"/>
    </location>
</feature>
<dbReference type="PANTHER" id="PTHR10110">
    <property type="entry name" value="SODIUM/HYDROGEN EXCHANGER"/>
    <property type="match status" value="1"/>
</dbReference>
<reference evidence="14" key="1">
    <citation type="submission" date="2022-11" db="UniProtKB">
        <authorList>
            <consortium name="WormBaseParasite"/>
        </authorList>
    </citation>
    <scope>IDENTIFICATION</scope>
</reference>
<feature type="transmembrane region" description="Helical" evidence="11">
    <location>
        <begin position="299"/>
        <end position="316"/>
    </location>
</feature>
<keyword evidence="8 9" id="KW-0739">Sodium transport</keyword>
<dbReference type="PANTHER" id="PTHR10110:SF125">
    <property type="entry name" value="SODIUM_HYDROGEN EXCHANGER"/>
    <property type="match status" value="1"/>
</dbReference>
<feature type="transmembrane region" description="Helical" evidence="11">
    <location>
        <begin position="427"/>
        <end position="448"/>
    </location>
</feature>
<dbReference type="Proteomes" id="UP000887566">
    <property type="component" value="Unplaced"/>
</dbReference>
<keyword evidence="5" id="KW-0915">Sodium</keyword>
<dbReference type="InterPro" id="IPR006153">
    <property type="entry name" value="Cation/H_exchanger_TM"/>
</dbReference>
<comment type="subcellular location">
    <subcellularLocation>
        <location evidence="1">Membrane</location>
        <topology evidence="1">Multi-pass membrane protein</topology>
    </subcellularLocation>
</comment>
<evidence type="ECO:0000313" key="13">
    <source>
        <dbReference type="Proteomes" id="UP000887566"/>
    </source>
</evidence>
<keyword evidence="9" id="KW-0050">Antiport</keyword>
<evidence type="ECO:0000256" key="7">
    <source>
        <dbReference type="ARBA" id="ARBA00023136"/>
    </source>
</evidence>
<evidence type="ECO:0000256" key="5">
    <source>
        <dbReference type="ARBA" id="ARBA00023053"/>
    </source>
</evidence>
<evidence type="ECO:0000256" key="1">
    <source>
        <dbReference type="ARBA" id="ARBA00004141"/>
    </source>
</evidence>
<feature type="transmembrane region" description="Helical" evidence="11">
    <location>
        <begin position="174"/>
        <end position="193"/>
    </location>
</feature>
<evidence type="ECO:0000256" key="9">
    <source>
        <dbReference type="RuleBase" id="RU003722"/>
    </source>
</evidence>
<dbReference type="GO" id="GO:0051453">
    <property type="term" value="P:regulation of intracellular pH"/>
    <property type="evidence" value="ECO:0007669"/>
    <property type="project" value="TreeGrafter"/>
</dbReference>
<feature type="transmembrane region" description="Helical" evidence="11">
    <location>
        <begin position="81"/>
        <end position="100"/>
    </location>
</feature>
<evidence type="ECO:0000313" key="14">
    <source>
        <dbReference type="WBParaSite" id="PSAMB.scaffold272size59799.g4008.t1"/>
    </source>
</evidence>
<accession>A0A914VXT0</accession>
<dbReference type="GO" id="GO:0015385">
    <property type="term" value="F:sodium:proton antiporter activity"/>
    <property type="evidence" value="ECO:0007669"/>
    <property type="project" value="InterPro"/>
</dbReference>
<evidence type="ECO:0000256" key="8">
    <source>
        <dbReference type="ARBA" id="ARBA00023201"/>
    </source>
</evidence>
<proteinExistence type="inferred from homology"/>
<dbReference type="PRINTS" id="PR01084">
    <property type="entry name" value="NAHEXCHNGR"/>
</dbReference>
<feature type="transmembrane region" description="Helical" evidence="11">
    <location>
        <begin position="244"/>
        <end position="263"/>
    </location>
</feature>
<evidence type="ECO:0000256" key="6">
    <source>
        <dbReference type="ARBA" id="ARBA00023065"/>
    </source>
</evidence>
<sequence>MLTASSLLISVGGGLVGLATGMAQETADDEAYNATAEYLTVVSIDWSHVGTPLTIAVWLLIVTIAKMVFHVNEKFASIFPDSALLIMLGLGVGVVLNLVWPTQVYLHPQLFFLYLLPPIALDAGYFLPNSAFFDNLFTILVYAVIGTIWNVASIGLTLYLLSGWFEAQTSLLDLLLFASLISAVDPVAVLCVFEEIHVNQLLYICVFGESLLNDAVTVVLYHSFGSMTEIGEENLHAKDFVTGGISFFVVSFGGVAIGLFWAVLTGFTTKHTNHLNVVQPLICLLFPYLAYLLAELVHISGILAIVACGLLMKQYLRGNISEKSMVTVKYFLKTLSSSCEAIIFVFLGLSTVSKNHDWNLPFILVTLAACLIARFIGIFALSSVVNRARVKKIGKMDQFIMAYGGLRGAVCYGLVMSLDEEIVPAKLMYVTTTVVVILFTVFIQGLTIKPLVYWLKIKREVEHEKTITEQIFTNTQEHLMAGIESVVGYRGQYWFKSHFDQLNSIYVQPRLMRRPHTSCTKIVDRYEALSVKDAVDHLKKYGSFQGLIASTSKLQLADIEASSSLLLQPSLPQVPQLELDVQTLPRVESLGTIVRETLPPVSPVRRYSRQLLESDVDRFSMQPRVRRLRDRLMSPIEEEADTNTFRLRPSLRLAKRKKVVIKSPPEKRRREAKDSVDREREMDSSALKPRFFISEEQQGDLNLPELDASPGVRLRAAAAPVVVYVEDFDDLSSRMTSNEQRLLLLKPVVEGEDDKAEEESVFEKDA</sequence>